<evidence type="ECO:0000256" key="1">
    <source>
        <dbReference type="SAM" id="Coils"/>
    </source>
</evidence>
<protein>
    <submittedName>
        <fullName evidence="2">Coiled-coil protein</fullName>
    </submittedName>
</protein>
<evidence type="ECO:0000313" key="3">
    <source>
        <dbReference type="Proteomes" id="UP001163823"/>
    </source>
</evidence>
<dbReference type="EMBL" id="JARAOO010000010">
    <property type="protein sequence ID" value="KAJ7953302.1"/>
    <property type="molecule type" value="Genomic_DNA"/>
</dbReference>
<keyword evidence="3" id="KW-1185">Reference proteome</keyword>
<dbReference type="Proteomes" id="UP001163823">
    <property type="component" value="Chromosome 10"/>
</dbReference>
<keyword evidence="1" id="KW-0175">Coiled coil</keyword>
<sequence>MFCVAMQLEKQLYDMQSELECLVWDQKELHKHLHAAIKECKLMKLILTELEEEYNMAIAKIEQLEGKLQYLTNENLRLKEIQGKGYRSFKGQDDADDGQKTG</sequence>
<feature type="coiled-coil region" evidence="1">
    <location>
        <begin position="33"/>
        <end position="81"/>
    </location>
</feature>
<dbReference type="PANTHER" id="PTHR36073:SF1">
    <property type="entry name" value="OS01G0962100 PROTEIN"/>
    <property type="match status" value="1"/>
</dbReference>
<proteinExistence type="predicted"/>
<reference evidence="2" key="1">
    <citation type="journal article" date="2023" name="Science">
        <title>Elucidation of the pathway for biosynthesis of saponin adjuvants from the soapbark tree.</title>
        <authorList>
            <person name="Reed J."/>
            <person name="Orme A."/>
            <person name="El-Demerdash A."/>
            <person name="Owen C."/>
            <person name="Martin L.B.B."/>
            <person name="Misra R.C."/>
            <person name="Kikuchi S."/>
            <person name="Rejzek M."/>
            <person name="Martin A.C."/>
            <person name="Harkess A."/>
            <person name="Leebens-Mack J."/>
            <person name="Louveau T."/>
            <person name="Stephenson M.J."/>
            <person name="Osbourn A."/>
        </authorList>
    </citation>
    <scope>NUCLEOTIDE SEQUENCE</scope>
    <source>
        <strain evidence="2">S10</strain>
    </source>
</reference>
<name>A0AAD7L8E4_QUISA</name>
<accession>A0AAD7L8E4</accession>
<dbReference type="AlphaFoldDB" id="A0AAD7L8E4"/>
<gene>
    <name evidence="2" type="ORF">O6P43_025025</name>
</gene>
<dbReference type="PANTHER" id="PTHR36073">
    <property type="match status" value="1"/>
</dbReference>
<evidence type="ECO:0000313" key="2">
    <source>
        <dbReference type="EMBL" id="KAJ7953302.1"/>
    </source>
</evidence>
<dbReference type="KEGG" id="qsa:O6P43_025025"/>
<organism evidence="2 3">
    <name type="scientific">Quillaja saponaria</name>
    <name type="common">Soap bark tree</name>
    <dbReference type="NCBI Taxonomy" id="32244"/>
    <lineage>
        <taxon>Eukaryota</taxon>
        <taxon>Viridiplantae</taxon>
        <taxon>Streptophyta</taxon>
        <taxon>Embryophyta</taxon>
        <taxon>Tracheophyta</taxon>
        <taxon>Spermatophyta</taxon>
        <taxon>Magnoliopsida</taxon>
        <taxon>eudicotyledons</taxon>
        <taxon>Gunneridae</taxon>
        <taxon>Pentapetalae</taxon>
        <taxon>rosids</taxon>
        <taxon>fabids</taxon>
        <taxon>Fabales</taxon>
        <taxon>Quillajaceae</taxon>
        <taxon>Quillaja</taxon>
    </lineage>
</organism>
<comment type="caution">
    <text evidence="2">The sequence shown here is derived from an EMBL/GenBank/DDBJ whole genome shotgun (WGS) entry which is preliminary data.</text>
</comment>